<evidence type="ECO:0000259" key="5">
    <source>
        <dbReference type="PROSITE" id="PS50090"/>
    </source>
</evidence>
<dbReference type="PANTHER" id="PTHR10641:SF1389">
    <property type="match status" value="1"/>
</dbReference>
<evidence type="ECO:0000259" key="6">
    <source>
        <dbReference type="PROSITE" id="PS51294"/>
    </source>
</evidence>
<evidence type="ECO:0000313" key="7">
    <source>
        <dbReference type="Proteomes" id="UP000694864"/>
    </source>
</evidence>
<feature type="compositionally biased region" description="Low complexity" evidence="4">
    <location>
        <begin position="136"/>
        <end position="159"/>
    </location>
</feature>
<dbReference type="Proteomes" id="UP000694864">
    <property type="component" value="Chromosome 7"/>
</dbReference>
<evidence type="ECO:0000256" key="3">
    <source>
        <dbReference type="ARBA" id="ARBA00023242"/>
    </source>
</evidence>
<feature type="domain" description="HTH myb-type" evidence="6">
    <location>
        <begin position="13"/>
        <end position="61"/>
    </location>
</feature>
<reference evidence="8" key="2">
    <citation type="submission" date="2025-08" db="UniProtKB">
        <authorList>
            <consortium name="RefSeq"/>
        </authorList>
    </citation>
    <scope>IDENTIFICATION</scope>
    <source>
        <tissue evidence="8">Leaf</tissue>
    </source>
</reference>
<organism evidence="7 8">
    <name type="scientific">Camelina sativa</name>
    <name type="common">False flax</name>
    <name type="synonym">Myagrum sativum</name>
    <dbReference type="NCBI Taxonomy" id="90675"/>
    <lineage>
        <taxon>Eukaryota</taxon>
        <taxon>Viridiplantae</taxon>
        <taxon>Streptophyta</taxon>
        <taxon>Embryophyta</taxon>
        <taxon>Tracheophyta</taxon>
        <taxon>Spermatophyta</taxon>
        <taxon>Magnoliopsida</taxon>
        <taxon>eudicotyledons</taxon>
        <taxon>Gunneridae</taxon>
        <taxon>Pentapetalae</taxon>
        <taxon>rosids</taxon>
        <taxon>malvids</taxon>
        <taxon>Brassicales</taxon>
        <taxon>Brassicaceae</taxon>
        <taxon>Camelineae</taxon>
        <taxon>Camelina</taxon>
    </lineage>
</organism>
<dbReference type="PROSITE" id="PS51294">
    <property type="entry name" value="HTH_MYB"/>
    <property type="match status" value="2"/>
</dbReference>
<protein>
    <submittedName>
        <fullName evidence="8">Transcription factor MYB34</fullName>
    </submittedName>
</protein>
<dbReference type="PANTHER" id="PTHR10641">
    <property type="entry name" value="MYB FAMILY TRANSCRIPTION FACTOR"/>
    <property type="match status" value="1"/>
</dbReference>
<feature type="domain" description="Myb-like" evidence="5">
    <location>
        <begin position="62"/>
        <end position="112"/>
    </location>
</feature>
<keyword evidence="2" id="KW-0238">DNA-binding</keyword>
<feature type="domain" description="Myb-like" evidence="5">
    <location>
        <begin position="9"/>
        <end position="61"/>
    </location>
</feature>
<dbReference type="Gene3D" id="1.10.10.60">
    <property type="entry name" value="Homeodomain-like"/>
    <property type="match status" value="2"/>
</dbReference>
<dbReference type="InterPro" id="IPR001005">
    <property type="entry name" value="SANT/Myb"/>
</dbReference>
<feature type="region of interest" description="Disordered" evidence="4">
    <location>
        <begin position="119"/>
        <end position="159"/>
    </location>
</feature>
<proteinExistence type="predicted"/>
<keyword evidence="3" id="KW-0539">Nucleus</keyword>
<comment type="subcellular location">
    <subcellularLocation>
        <location evidence="1">Nucleus</location>
    </subcellularLocation>
</comment>
<dbReference type="SMART" id="SM00717">
    <property type="entry name" value="SANT"/>
    <property type="match status" value="2"/>
</dbReference>
<feature type="domain" description="HTH myb-type" evidence="6">
    <location>
        <begin position="62"/>
        <end position="116"/>
    </location>
</feature>
<dbReference type="RefSeq" id="XP_010416298.1">
    <property type="nucleotide sequence ID" value="XM_010417996.2"/>
</dbReference>
<dbReference type="CDD" id="cd00167">
    <property type="entry name" value="SANT"/>
    <property type="match status" value="2"/>
</dbReference>
<dbReference type="InterPro" id="IPR009057">
    <property type="entry name" value="Homeodomain-like_sf"/>
</dbReference>
<dbReference type="SUPFAM" id="SSF46689">
    <property type="entry name" value="Homeodomain-like"/>
    <property type="match status" value="1"/>
</dbReference>
<evidence type="ECO:0000313" key="8">
    <source>
        <dbReference type="RefSeq" id="XP_010416298.1"/>
    </source>
</evidence>
<dbReference type="PROSITE" id="PS50090">
    <property type="entry name" value="MYB_LIKE"/>
    <property type="match status" value="2"/>
</dbReference>
<evidence type="ECO:0000256" key="2">
    <source>
        <dbReference type="ARBA" id="ARBA00023125"/>
    </source>
</evidence>
<gene>
    <name evidence="8" type="primary">LOC104702167</name>
</gene>
<dbReference type="InterPro" id="IPR017930">
    <property type="entry name" value="Myb_dom"/>
</dbReference>
<feature type="compositionally biased region" description="Polar residues" evidence="4">
    <location>
        <begin position="122"/>
        <end position="135"/>
    </location>
</feature>
<sequence length="278" mass="31227">MGRTTWLDVDGMRKGEWTGEEDRKLVAYINEHGLGEWGSMPKRAGLQRCGKSCRLRWLNYLRPGIKRGKFTPQEEEEIMKHHALLGNRWAAIAKQMPNRTDNDIKNHWNSCLKKRLAKSGINPMTHQPKSLTVDVTSSSTTSSPIPSPCSSSFSSSSSSATGSARLLNKLAAGISSRRHGLERIKTVILSEQPKEAEIEEEEKMVISMGEDEMIACFMDIDEKLNIRELPCDHDSAATTTTSPPGFVAFDDYSSTMDPYALYESDFYDETQQLDLFLL</sequence>
<name>A0ABM0SUF3_CAMSA</name>
<dbReference type="InterPro" id="IPR015495">
    <property type="entry name" value="Myb_TF_plants"/>
</dbReference>
<accession>A0ABM0SUF3</accession>
<dbReference type="Pfam" id="PF00249">
    <property type="entry name" value="Myb_DNA-binding"/>
    <property type="match status" value="2"/>
</dbReference>
<evidence type="ECO:0000256" key="4">
    <source>
        <dbReference type="SAM" id="MobiDB-lite"/>
    </source>
</evidence>
<dbReference type="GeneID" id="104702167"/>
<evidence type="ECO:0000256" key="1">
    <source>
        <dbReference type="ARBA" id="ARBA00004123"/>
    </source>
</evidence>
<keyword evidence="7" id="KW-1185">Reference proteome</keyword>
<reference evidence="7" key="1">
    <citation type="journal article" date="2014" name="Nat. Commun.">
        <title>The emerging biofuel crop Camelina sativa retains a highly undifferentiated hexaploid genome structure.</title>
        <authorList>
            <person name="Kagale S."/>
            <person name="Koh C."/>
            <person name="Nixon J."/>
            <person name="Bollina V."/>
            <person name="Clarke W.E."/>
            <person name="Tuteja R."/>
            <person name="Spillane C."/>
            <person name="Robinson S.J."/>
            <person name="Links M.G."/>
            <person name="Clarke C."/>
            <person name="Higgins E.E."/>
            <person name="Huebert T."/>
            <person name="Sharpe A.G."/>
            <person name="Parkin I.A."/>
        </authorList>
    </citation>
    <scope>NUCLEOTIDE SEQUENCE [LARGE SCALE GENOMIC DNA]</scope>
    <source>
        <strain evidence="7">cv. DH55</strain>
    </source>
</reference>